<dbReference type="PROSITE" id="PS00211">
    <property type="entry name" value="ABC_TRANSPORTER_1"/>
    <property type="match status" value="1"/>
</dbReference>
<feature type="compositionally biased region" description="Basic and acidic residues" evidence="4">
    <location>
        <begin position="256"/>
        <end position="267"/>
    </location>
</feature>
<feature type="domain" description="ABC transporter" evidence="5">
    <location>
        <begin position="3"/>
        <end position="235"/>
    </location>
</feature>
<evidence type="ECO:0000313" key="7">
    <source>
        <dbReference type="Proteomes" id="UP000253094"/>
    </source>
</evidence>
<dbReference type="RefSeq" id="WP_114031800.1">
    <property type="nucleotide sequence ID" value="NZ_QOIL01000017.1"/>
</dbReference>
<keyword evidence="3 6" id="KW-0067">ATP-binding</keyword>
<dbReference type="InterPro" id="IPR003593">
    <property type="entry name" value="AAA+_ATPase"/>
</dbReference>
<evidence type="ECO:0000256" key="1">
    <source>
        <dbReference type="ARBA" id="ARBA00022448"/>
    </source>
</evidence>
<dbReference type="InterPro" id="IPR017871">
    <property type="entry name" value="ABC_transporter-like_CS"/>
</dbReference>
<dbReference type="GO" id="GO:0005524">
    <property type="term" value="F:ATP binding"/>
    <property type="evidence" value="ECO:0007669"/>
    <property type="project" value="UniProtKB-KW"/>
</dbReference>
<sequence length="299" mass="31321">MELRLDGVSVAVAGRALVRELRLDVPSGRIVGLIGPNGSGKSTALRCVYRALRPTAGAVLLDGADVTAIPLRESARLVAALTQESHSELDFTVEEVVALGRTPHLAHGRALGREERELCRWAMARVGVAHLAGRSVLTLSGGERQRVLIARALVQQPRVLVLDEPTNHLDVRHQVELAALLRASGLTVLVALHDLNLAAATCDRLGVLSGGSLVAAGSPADVLTPELIRRVFGVEATVVTHPRTGATQLLYDLTDETGRTGGEDRTRGVQSTGTAGTAKTAKAANTVHTSDAIAKGAPT</sequence>
<dbReference type="InterPro" id="IPR003439">
    <property type="entry name" value="ABC_transporter-like_ATP-bd"/>
</dbReference>
<dbReference type="GO" id="GO:0016887">
    <property type="term" value="F:ATP hydrolysis activity"/>
    <property type="evidence" value="ECO:0007669"/>
    <property type="project" value="InterPro"/>
</dbReference>
<feature type="region of interest" description="Disordered" evidence="4">
    <location>
        <begin position="256"/>
        <end position="283"/>
    </location>
</feature>
<reference evidence="6 7" key="1">
    <citation type="submission" date="2018-06" db="EMBL/GenBank/DDBJ databases">
        <title>Sphaerisporangium craniellae sp. nov., isolated from a marine sponge in the South China Sea.</title>
        <authorList>
            <person name="Li L."/>
        </authorList>
    </citation>
    <scope>NUCLEOTIDE SEQUENCE [LARGE SCALE GENOMIC DNA]</scope>
    <source>
        <strain evidence="6 7">CCTCC AA 208026</strain>
    </source>
</reference>
<dbReference type="Pfam" id="PF00005">
    <property type="entry name" value="ABC_tran"/>
    <property type="match status" value="1"/>
</dbReference>
<dbReference type="SMART" id="SM00382">
    <property type="entry name" value="AAA"/>
    <property type="match status" value="1"/>
</dbReference>
<accession>A0A367F9I4</accession>
<evidence type="ECO:0000313" key="6">
    <source>
        <dbReference type="EMBL" id="RCG27033.1"/>
    </source>
</evidence>
<evidence type="ECO:0000256" key="2">
    <source>
        <dbReference type="ARBA" id="ARBA00022741"/>
    </source>
</evidence>
<dbReference type="Proteomes" id="UP000253094">
    <property type="component" value="Unassembled WGS sequence"/>
</dbReference>
<name>A0A367F9I4_9ACTN</name>
<comment type="caution">
    <text evidence="6">The sequence shown here is derived from an EMBL/GenBank/DDBJ whole genome shotgun (WGS) entry which is preliminary data.</text>
</comment>
<dbReference type="EMBL" id="QOIL01000017">
    <property type="protein sequence ID" value="RCG27033.1"/>
    <property type="molecule type" value="Genomic_DNA"/>
</dbReference>
<dbReference type="PROSITE" id="PS50893">
    <property type="entry name" value="ABC_TRANSPORTER_2"/>
    <property type="match status" value="1"/>
</dbReference>
<dbReference type="SUPFAM" id="SSF52540">
    <property type="entry name" value="P-loop containing nucleoside triphosphate hydrolases"/>
    <property type="match status" value="1"/>
</dbReference>
<keyword evidence="1" id="KW-0813">Transport</keyword>
<dbReference type="PANTHER" id="PTHR42794">
    <property type="entry name" value="HEMIN IMPORT ATP-BINDING PROTEIN HMUV"/>
    <property type="match status" value="1"/>
</dbReference>
<organism evidence="6 7">
    <name type="scientific">Sphaerisporangium album</name>
    <dbReference type="NCBI Taxonomy" id="509200"/>
    <lineage>
        <taxon>Bacteria</taxon>
        <taxon>Bacillati</taxon>
        <taxon>Actinomycetota</taxon>
        <taxon>Actinomycetes</taxon>
        <taxon>Streptosporangiales</taxon>
        <taxon>Streptosporangiaceae</taxon>
        <taxon>Sphaerisporangium</taxon>
    </lineage>
</organism>
<evidence type="ECO:0000256" key="4">
    <source>
        <dbReference type="SAM" id="MobiDB-lite"/>
    </source>
</evidence>
<proteinExistence type="predicted"/>
<evidence type="ECO:0000259" key="5">
    <source>
        <dbReference type="PROSITE" id="PS50893"/>
    </source>
</evidence>
<dbReference type="AlphaFoldDB" id="A0A367F9I4"/>
<dbReference type="CDD" id="cd03214">
    <property type="entry name" value="ABC_Iron-Siderophores_B12_Hemin"/>
    <property type="match status" value="1"/>
</dbReference>
<dbReference type="FunFam" id="3.40.50.300:FF:000134">
    <property type="entry name" value="Iron-enterobactin ABC transporter ATP-binding protein"/>
    <property type="match status" value="1"/>
</dbReference>
<keyword evidence="2" id="KW-0547">Nucleotide-binding</keyword>
<dbReference type="OrthoDB" id="3475572at2"/>
<feature type="compositionally biased region" description="Low complexity" evidence="4">
    <location>
        <begin position="272"/>
        <end position="283"/>
    </location>
</feature>
<evidence type="ECO:0000256" key="3">
    <source>
        <dbReference type="ARBA" id="ARBA00022840"/>
    </source>
</evidence>
<dbReference type="Gene3D" id="3.40.50.300">
    <property type="entry name" value="P-loop containing nucleotide triphosphate hydrolases"/>
    <property type="match status" value="1"/>
</dbReference>
<keyword evidence="7" id="KW-1185">Reference proteome</keyword>
<protein>
    <submittedName>
        <fullName evidence="6">ABC transporter ATP-binding protein</fullName>
    </submittedName>
</protein>
<dbReference type="PANTHER" id="PTHR42794:SF2">
    <property type="entry name" value="ABC TRANSPORTER ATP-BINDING PROTEIN"/>
    <property type="match status" value="1"/>
</dbReference>
<dbReference type="InterPro" id="IPR027417">
    <property type="entry name" value="P-loop_NTPase"/>
</dbReference>
<gene>
    <name evidence="6" type="ORF">DQ384_27585</name>
</gene>